<feature type="transmembrane region" description="Helical" evidence="1">
    <location>
        <begin position="79"/>
        <end position="95"/>
    </location>
</feature>
<keyword evidence="1" id="KW-0812">Transmembrane</keyword>
<sequence length="216" mass="24093">MISAWVLAKMAYNVISIVAGLTFFYVTSQSAKPVKKQQLEESISLIINFILFIWVGKILLNIGIFVTDPLAVLAYPSDSYAFYAAVLLLLVNVVFKVRRKHLNISPLLSALVPIFLGSAFVYEFIDVVVNGNALSWGHLGLLLIVAVMFLAINERKPAVIVAGNVFAIWSAGQFLLTCLLPYSTLYGYIVARWFLIVVFIISVTVLIYNNRKRVRS</sequence>
<evidence type="ECO:0000256" key="1">
    <source>
        <dbReference type="SAM" id="Phobius"/>
    </source>
</evidence>
<comment type="caution">
    <text evidence="2">The sequence shown here is derived from an EMBL/GenBank/DDBJ whole genome shotgun (WGS) entry which is preliminary data.</text>
</comment>
<dbReference type="EMBL" id="JBHTNH010000003">
    <property type="protein sequence ID" value="MFD1360778.1"/>
    <property type="molecule type" value="Genomic_DNA"/>
</dbReference>
<keyword evidence="1" id="KW-1133">Transmembrane helix</keyword>
<accession>A0ABW3ZSF8</accession>
<evidence type="ECO:0000313" key="2">
    <source>
        <dbReference type="EMBL" id="MFD1360778.1"/>
    </source>
</evidence>
<keyword evidence="1" id="KW-0472">Membrane</keyword>
<feature type="transmembrane region" description="Helical" evidence="1">
    <location>
        <begin position="188"/>
        <end position="208"/>
    </location>
</feature>
<feature type="transmembrane region" description="Helical" evidence="1">
    <location>
        <begin position="102"/>
        <end position="122"/>
    </location>
</feature>
<reference evidence="3" key="1">
    <citation type="journal article" date="2019" name="Int. J. Syst. Evol. Microbiol.">
        <title>The Global Catalogue of Microorganisms (GCM) 10K type strain sequencing project: providing services to taxonomists for standard genome sequencing and annotation.</title>
        <authorList>
            <consortium name="The Broad Institute Genomics Platform"/>
            <consortium name="The Broad Institute Genome Sequencing Center for Infectious Disease"/>
            <person name="Wu L."/>
            <person name="Ma J."/>
        </authorList>
    </citation>
    <scope>NUCLEOTIDE SEQUENCE [LARGE SCALE GENOMIC DNA]</scope>
    <source>
        <strain evidence="3">CCUG 54822</strain>
    </source>
</reference>
<feature type="transmembrane region" description="Helical" evidence="1">
    <location>
        <begin position="46"/>
        <end position="67"/>
    </location>
</feature>
<organism evidence="2 3">
    <name type="scientific">Lentibacillus salinarum</name>
    <dbReference type="NCBI Taxonomy" id="446820"/>
    <lineage>
        <taxon>Bacteria</taxon>
        <taxon>Bacillati</taxon>
        <taxon>Bacillota</taxon>
        <taxon>Bacilli</taxon>
        <taxon>Bacillales</taxon>
        <taxon>Bacillaceae</taxon>
        <taxon>Lentibacillus</taxon>
    </lineage>
</organism>
<dbReference type="RefSeq" id="WP_382397694.1">
    <property type="nucleotide sequence ID" value="NZ_JBHTNH010000003.1"/>
</dbReference>
<feature type="transmembrane region" description="Helical" evidence="1">
    <location>
        <begin position="159"/>
        <end position="182"/>
    </location>
</feature>
<dbReference type="Proteomes" id="UP001597178">
    <property type="component" value="Unassembled WGS sequence"/>
</dbReference>
<gene>
    <name evidence="2" type="ORF">ACFQ4A_03675</name>
</gene>
<protein>
    <submittedName>
        <fullName evidence="2">Uncharacterized protein</fullName>
    </submittedName>
</protein>
<evidence type="ECO:0000313" key="3">
    <source>
        <dbReference type="Proteomes" id="UP001597178"/>
    </source>
</evidence>
<name>A0ABW3ZSF8_9BACI</name>
<feature type="transmembrane region" description="Helical" evidence="1">
    <location>
        <begin position="6"/>
        <end position="26"/>
    </location>
</feature>
<proteinExistence type="predicted"/>
<feature type="transmembrane region" description="Helical" evidence="1">
    <location>
        <begin position="134"/>
        <end position="152"/>
    </location>
</feature>
<keyword evidence="3" id="KW-1185">Reference proteome</keyword>